<dbReference type="AlphaFoldDB" id="A0A7I9VIR2"/>
<dbReference type="Gene3D" id="2.60.120.1140">
    <property type="entry name" value="Protein of unknown function DUF192"/>
    <property type="match status" value="1"/>
</dbReference>
<comment type="caution">
    <text evidence="1">The sequence shown here is derived from an EMBL/GenBank/DDBJ whole genome shotgun (WGS) entry which is preliminary data.</text>
</comment>
<accession>A0A7I9VIR2</accession>
<dbReference type="InterPro" id="IPR038695">
    <property type="entry name" value="Saro_0823-like_sf"/>
</dbReference>
<reference evidence="2" key="1">
    <citation type="journal article" date="2020" name="Appl. Environ. Microbiol.">
        <title>Diazotrophic Anaeromyxobacter Isolates from Soils.</title>
        <authorList>
            <person name="Masuda Y."/>
            <person name="Yamanaka H."/>
            <person name="Xu Z.X."/>
            <person name="Shiratori Y."/>
            <person name="Aono T."/>
            <person name="Amachi S."/>
            <person name="Senoo K."/>
            <person name="Itoh H."/>
        </authorList>
    </citation>
    <scope>NUCLEOTIDE SEQUENCE [LARGE SCALE GENOMIC DNA]</scope>
    <source>
        <strain evidence="2">R267</strain>
    </source>
</reference>
<dbReference type="PANTHER" id="PTHR37953:SF1">
    <property type="entry name" value="UPF0127 PROTEIN MJ1496"/>
    <property type="match status" value="1"/>
</dbReference>
<name>A0A7I9VIR2_9BACT</name>
<dbReference type="PANTHER" id="PTHR37953">
    <property type="entry name" value="UPF0127 PROTEIN MJ1496"/>
    <property type="match status" value="1"/>
</dbReference>
<sequence length="163" mass="16929">MSFTPAGAAAVGLALALAACRAPGPPAGRGADAASAPPRVLIESPSGRVSAVAVELARGEAQLARGLMFRERLGPDEGMLFVFPDTAVHAFWMKNTLIPLDMIFIDEGKTVVGIVERAEPHSTAPRTPGRPSRYVLEVNGGWSAAHGVAAGDRVTFEGDAARD</sequence>
<protein>
    <recommendedName>
        <fullName evidence="3">DUF192 domain-containing protein</fullName>
    </recommendedName>
</protein>
<keyword evidence="2" id="KW-1185">Reference proteome</keyword>
<gene>
    <name evidence="1" type="ORF">AMYX_06580</name>
</gene>
<organism evidence="1 2">
    <name type="scientific">Anaeromyxobacter diazotrophicus</name>
    <dbReference type="NCBI Taxonomy" id="2590199"/>
    <lineage>
        <taxon>Bacteria</taxon>
        <taxon>Pseudomonadati</taxon>
        <taxon>Myxococcota</taxon>
        <taxon>Myxococcia</taxon>
        <taxon>Myxococcales</taxon>
        <taxon>Cystobacterineae</taxon>
        <taxon>Anaeromyxobacteraceae</taxon>
        <taxon>Anaeromyxobacter</taxon>
    </lineage>
</organism>
<proteinExistence type="predicted"/>
<evidence type="ECO:0000313" key="2">
    <source>
        <dbReference type="Proteomes" id="UP000503640"/>
    </source>
</evidence>
<dbReference type="Proteomes" id="UP000503640">
    <property type="component" value="Unassembled WGS sequence"/>
</dbReference>
<evidence type="ECO:0008006" key="3">
    <source>
        <dbReference type="Google" id="ProtNLM"/>
    </source>
</evidence>
<dbReference type="Pfam" id="PF02643">
    <property type="entry name" value="DUF192"/>
    <property type="match status" value="1"/>
</dbReference>
<dbReference type="InterPro" id="IPR003795">
    <property type="entry name" value="DUF192"/>
</dbReference>
<dbReference type="EMBL" id="BJTG01000002">
    <property type="protein sequence ID" value="GEJ55917.1"/>
    <property type="molecule type" value="Genomic_DNA"/>
</dbReference>
<evidence type="ECO:0000313" key="1">
    <source>
        <dbReference type="EMBL" id="GEJ55917.1"/>
    </source>
</evidence>